<dbReference type="Proteomes" id="UP000195840">
    <property type="component" value="Unassembled WGS sequence"/>
</dbReference>
<accession>A0AB73QK30</accession>
<proteinExistence type="predicted"/>
<protein>
    <submittedName>
        <fullName evidence="1">Uncharacterized protein</fullName>
    </submittedName>
</protein>
<dbReference type="AlphaFoldDB" id="A0AB73QK30"/>
<organism evidence="1 2">
    <name type="scientific">Yersinia kristensenii</name>
    <dbReference type="NCBI Taxonomy" id="28152"/>
    <lineage>
        <taxon>Bacteria</taxon>
        <taxon>Pseudomonadati</taxon>
        <taxon>Pseudomonadota</taxon>
        <taxon>Gammaproteobacteria</taxon>
        <taxon>Enterobacterales</taxon>
        <taxon>Yersiniaceae</taxon>
        <taxon>Yersinia</taxon>
    </lineage>
</organism>
<dbReference type="EMBL" id="NHOG01000018">
    <property type="protein sequence ID" value="OVZ79159.1"/>
    <property type="molecule type" value="Genomic_DNA"/>
</dbReference>
<evidence type="ECO:0000313" key="2">
    <source>
        <dbReference type="Proteomes" id="UP000195840"/>
    </source>
</evidence>
<reference evidence="1 2" key="1">
    <citation type="submission" date="2017-05" db="EMBL/GenBank/DDBJ databases">
        <title>Whole genome sequencing of Yersinia kristensenii.</title>
        <authorList>
            <person name="Campioni F."/>
        </authorList>
    </citation>
    <scope>NUCLEOTIDE SEQUENCE [LARGE SCALE GENOMIC DNA]</scope>
    <source>
        <strain evidence="1 2">CFSAN060538</strain>
    </source>
</reference>
<sequence>MYSYNYLDENPLSVANNSIPHITGTAVSLRLYTRHPSNCMCVDCPLFTRIMGFTRLLPSCNSNYLRYRQ</sequence>
<gene>
    <name evidence="1" type="ORF">CBW52_15580</name>
</gene>
<name>A0AB73QK30_YERKR</name>
<keyword evidence="2" id="KW-1185">Reference proteome</keyword>
<comment type="caution">
    <text evidence="1">The sequence shown here is derived from an EMBL/GenBank/DDBJ whole genome shotgun (WGS) entry which is preliminary data.</text>
</comment>
<evidence type="ECO:0000313" key="1">
    <source>
        <dbReference type="EMBL" id="OVZ79159.1"/>
    </source>
</evidence>